<name>A0A0R1WE15_9LACO</name>
<protein>
    <submittedName>
        <fullName evidence="1">Uncharacterized protein</fullName>
    </submittedName>
</protein>
<sequence length="71" mass="8283">MMAMTDKQMMNLLLFGGRCIYNNHYYNVVGHRWRFGDQWKDSFTLQLQNSSAKVEGVFADQCELPPEANHV</sequence>
<proteinExistence type="predicted"/>
<comment type="caution">
    <text evidence="1">The sequence shown here is derived from an EMBL/GenBank/DDBJ whole genome shotgun (WGS) entry which is preliminary data.</text>
</comment>
<dbReference type="Proteomes" id="UP000050973">
    <property type="component" value="Unassembled WGS sequence"/>
</dbReference>
<evidence type="ECO:0000313" key="2">
    <source>
        <dbReference type="Proteomes" id="UP000050973"/>
    </source>
</evidence>
<evidence type="ECO:0000313" key="1">
    <source>
        <dbReference type="EMBL" id="KRM16128.1"/>
    </source>
</evidence>
<dbReference type="PATRIC" id="fig|1423779.3.peg.1598"/>
<dbReference type="EMBL" id="AZGE01000005">
    <property type="protein sequence ID" value="KRM16128.1"/>
    <property type="molecule type" value="Genomic_DNA"/>
</dbReference>
<dbReference type="AlphaFoldDB" id="A0A0R1WE15"/>
<gene>
    <name evidence="1" type="ORF">FC49_GL001542</name>
</gene>
<reference evidence="1 2" key="1">
    <citation type="journal article" date="2015" name="Genome Announc.">
        <title>Expanding the biotechnology potential of lactobacilli through comparative genomics of 213 strains and associated genera.</title>
        <authorList>
            <person name="Sun Z."/>
            <person name="Harris H.M."/>
            <person name="McCann A."/>
            <person name="Guo C."/>
            <person name="Argimon S."/>
            <person name="Zhang W."/>
            <person name="Yang X."/>
            <person name="Jeffery I.B."/>
            <person name="Cooney J.C."/>
            <person name="Kagawa T.F."/>
            <person name="Liu W."/>
            <person name="Song Y."/>
            <person name="Salvetti E."/>
            <person name="Wrobel A."/>
            <person name="Rasinkangas P."/>
            <person name="Parkhill J."/>
            <person name="Rea M.C."/>
            <person name="O'Sullivan O."/>
            <person name="Ritari J."/>
            <person name="Douillard F.P."/>
            <person name="Paul Ross R."/>
            <person name="Yang R."/>
            <person name="Briner A.E."/>
            <person name="Felis G.E."/>
            <person name="de Vos W.M."/>
            <person name="Barrangou R."/>
            <person name="Klaenhammer T.R."/>
            <person name="Caufield P.W."/>
            <person name="Cui Y."/>
            <person name="Zhang H."/>
            <person name="O'Toole P.W."/>
        </authorList>
    </citation>
    <scope>NUCLEOTIDE SEQUENCE [LARGE SCALE GENOMIC DNA]</scope>
    <source>
        <strain evidence="1 2">DSM 4864</strain>
    </source>
</reference>
<organism evidence="1 2">
    <name type="scientific">Limosilactobacillus oris DSM 4864</name>
    <dbReference type="NCBI Taxonomy" id="1423779"/>
    <lineage>
        <taxon>Bacteria</taxon>
        <taxon>Bacillati</taxon>
        <taxon>Bacillota</taxon>
        <taxon>Bacilli</taxon>
        <taxon>Lactobacillales</taxon>
        <taxon>Lactobacillaceae</taxon>
        <taxon>Limosilactobacillus</taxon>
    </lineage>
</organism>
<accession>A0A0R1WE15</accession>